<evidence type="ECO:0000313" key="1">
    <source>
        <dbReference type="EMBL" id="MDJ1492485.1"/>
    </source>
</evidence>
<organism evidence="1 2">
    <name type="scientific">Xanthocytophaga flava</name>
    <dbReference type="NCBI Taxonomy" id="3048013"/>
    <lineage>
        <taxon>Bacteria</taxon>
        <taxon>Pseudomonadati</taxon>
        <taxon>Bacteroidota</taxon>
        <taxon>Cytophagia</taxon>
        <taxon>Cytophagales</taxon>
        <taxon>Rhodocytophagaceae</taxon>
        <taxon>Xanthocytophaga</taxon>
    </lineage>
</organism>
<accession>A0ABT7CHL6</accession>
<dbReference type="RefSeq" id="WP_313993412.1">
    <property type="nucleotide sequence ID" value="NZ_JASJOT010000003.1"/>
</dbReference>
<proteinExistence type="predicted"/>
<keyword evidence="2" id="KW-1185">Reference proteome</keyword>
<reference evidence="1 2" key="1">
    <citation type="submission" date="2023-05" db="EMBL/GenBank/DDBJ databases">
        <authorList>
            <person name="Zhang X."/>
        </authorList>
    </citation>
    <scope>NUCLEOTIDE SEQUENCE [LARGE SCALE GENOMIC DNA]</scope>
    <source>
        <strain evidence="1 2">DM2B3-1</strain>
    </source>
</reference>
<name>A0ABT7CHL6_9BACT</name>
<dbReference type="EMBL" id="JASJOT010000003">
    <property type="protein sequence ID" value="MDJ1492485.1"/>
    <property type="molecule type" value="Genomic_DNA"/>
</dbReference>
<evidence type="ECO:0000313" key="2">
    <source>
        <dbReference type="Proteomes" id="UP001228581"/>
    </source>
</evidence>
<evidence type="ECO:0008006" key="3">
    <source>
        <dbReference type="Google" id="ProtNLM"/>
    </source>
</evidence>
<gene>
    <name evidence="1" type="ORF">QNI19_06055</name>
</gene>
<dbReference type="Proteomes" id="UP001228581">
    <property type="component" value="Unassembled WGS sequence"/>
</dbReference>
<protein>
    <recommendedName>
        <fullName evidence="3">DUF4294 domain-containing protein</fullName>
    </recommendedName>
</protein>
<sequence length="201" mass="23295">MINKLPFLVVFCISMTGNILAQKISSGQDVIQYKTGCIMTNKLFLQMITYVGSDLVMAVPKTFRSVKINKNTYGSSQVLESILESDSLFMADSTLSFQMRFGEITYRDKRRQQLFKNFELEVWSFKKQVDAYNFFVALGKGRKWLMVNALRYILMGKTIFILTSQQASNYPTINGFLRLIEREYTCFGKTEYDYVGRKQKS</sequence>
<comment type="caution">
    <text evidence="1">The sequence shown here is derived from an EMBL/GenBank/DDBJ whole genome shotgun (WGS) entry which is preliminary data.</text>
</comment>